<dbReference type="PATRIC" id="fig|537010.4.peg.4145"/>
<comment type="caution">
    <text evidence="1">The sequence shown here is derived from an EMBL/GenBank/DDBJ whole genome shotgun (WGS) entry which is preliminary data.</text>
</comment>
<sequence length="86" mass="10117">MKRSKWLPTSLLSIQSNVMNVRNVWRFACMEPLLFALTHRLAHLQGELDDLLKRWPAHSVKPELIMLREELEEEIAEIKAQIARII</sequence>
<gene>
    <name evidence="1" type="ORF">HMPREF0322_04445</name>
</gene>
<proteinExistence type="predicted"/>
<reference evidence="1 2" key="1">
    <citation type="submission" date="2011-08" db="EMBL/GenBank/DDBJ databases">
        <authorList>
            <person name="Weinstock G."/>
            <person name="Sodergren E."/>
            <person name="Clifton S."/>
            <person name="Fulton L."/>
            <person name="Fulton B."/>
            <person name="Courtney L."/>
            <person name="Fronick C."/>
            <person name="Harrison M."/>
            <person name="Strong C."/>
            <person name="Farmer C."/>
            <person name="Delahaunty K."/>
            <person name="Markovic C."/>
            <person name="Hall O."/>
            <person name="Minx P."/>
            <person name="Tomlinson C."/>
            <person name="Mitreva M."/>
            <person name="Hou S."/>
            <person name="Chen J."/>
            <person name="Wollam A."/>
            <person name="Pepin K.H."/>
            <person name="Johnson M."/>
            <person name="Bhonagiri V."/>
            <person name="Zhang X."/>
            <person name="Suruliraj S."/>
            <person name="Warren W."/>
            <person name="Chinwalla A."/>
            <person name="Mardis E.R."/>
            <person name="Wilson R.K."/>
        </authorList>
    </citation>
    <scope>NUCLEOTIDE SEQUENCE [LARGE SCALE GENOMIC DNA]</scope>
    <source>
        <strain evidence="1 2">DP7</strain>
    </source>
</reference>
<dbReference type="AlphaFoldDB" id="G9XTY7"/>
<dbReference type="Proteomes" id="UP000004416">
    <property type="component" value="Unassembled WGS sequence"/>
</dbReference>
<evidence type="ECO:0000313" key="1">
    <source>
        <dbReference type="EMBL" id="EHL04872.1"/>
    </source>
</evidence>
<dbReference type="HOGENOM" id="CLU_2492751_0_0_9"/>
<dbReference type="EMBL" id="AFZX01000116">
    <property type="protein sequence ID" value="EHL04872.1"/>
    <property type="molecule type" value="Genomic_DNA"/>
</dbReference>
<protein>
    <submittedName>
        <fullName evidence="1">Uncharacterized protein</fullName>
    </submittedName>
</protein>
<evidence type="ECO:0000313" key="2">
    <source>
        <dbReference type="Proteomes" id="UP000004416"/>
    </source>
</evidence>
<organism evidence="1 2">
    <name type="scientific">Desulfitobacterium hafniense DP7</name>
    <dbReference type="NCBI Taxonomy" id="537010"/>
    <lineage>
        <taxon>Bacteria</taxon>
        <taxon>Bacillati</taxon>
        <taxon>Bacillota</taxon>
        <taxon>Clostridia</taxon>
        <taxon>Eubacteriales</taxon>
        <taxon>Desulfitobacteriaceae</taxon>
        <taxon>Desulfitobacterium</taxon>
    </lineage>
</organism>
<name>G9XTY7_DESHA</name>
<accession>G9XTY7</accession>